<dbReference type="GO" id="GO:0006397">
    <property type="term" value="P:mRNA processing"/>
    <property type="evidence" value="ECO:0007669"/>
    <property type="project" value="UniProtKB-KW"/>
</dbReference>
<organism evidence="11 12">
    <name type="scientific">Elliptochloris bilobata</name>
    <dbReference type="NCBI Taxonomy" id="381761"/>
    <lineage>
        <taxon>Eukaryota</taxon>
        <taxon>Viridiplantae</taxon>
        <taxon>Chlorophyta</taxon>
        <taxon>core chlorophytes</taxon>
        <taxon>Trebouxiophyceae</taxon>
        <taxon>Trebouxiophyceae incertae sedis</taxon>
        <taxon>Elliptochloris clade</taxon>
        <taxon>Elliptochloris</taxon>
    </lineage>
</organism>
<dbReference type="InterPro" id="IPR036322">
    <property type="entry name" value="WD40_repeat_dom_sf"/>
</dbReference>
<dbReference type="Pfam" id="PF10433">
    <property type="entry name" value="Beta-prop_RSE1_1st"/>
    <property type="match status" value="1"/>
</dbReference>
<keyword evidence="12" id="KW-1185">Reference proteome</keyword>
<proteinExistence type="inferred from homology"/>
<evidence type="ECO:0000256" key="6">
    <source>
        <dbReference type="ARBA" id="ARBA00038266"/>
    </source>
</evidence>
<evidence type="ECO:0000256" key="3">
    <source>
        <dbReference type="ARBA" id="ARBA00022728"/>
    </source>
</evidence>
<dbReference type="Pfam" id="PF03178">
    <property type="entry name" value="CPSF_A"/>
    <property type="match status" value="1"/>
</dbReference>
<evidence type="ECO:0000256" key="2">
    <source>
        <dbReference type="ARBA" id="ARBA00022664"/>
    </source>
</evidence>
<accession>A0AAW1SCD8</accession>
<dbReference type="InterPro" id="IPR050358">
    <property type="entry name" value="RSE1/DDB1/CFT1"/>
</dbReference>
<dbReference type="Gene3D" id="2.130.10.10">
    <property type="entry name" value="YVTN repeat-like/Quinoprotein amine dehydrogenase"/>
    <property type="match status" value="3"/>
</dbReference>
<dbReference type="InterPro" id="IPR015943">
    <property type="entry name" value="WD40/YVTN_repeat-like_dom_sf"/>
</dbReference>
<evidence type="ECO:0000259" key="9">
    <source>
        <dbReference type="Pfam" id="PF10433"/>
    </source>
</evidence>
<evidence type="ECO:0000256" key="1">
    <source>
        <dbReference type="ARBA" id="ARBA00004123"/>
    </source>
</evidence>
<evidence type="ECO:0008006" key="13">
    <source>
        <dbReference type="Google" id="ProtNLM"/>
    </source>
</evidence>
<dbReference type="Proteomes" id="UP001445335">
    <property type="component" value="Unassembled WGS sequence"/>
</dbReference>
<dbReference type="FunFam" id="2.130.10.10:FF:000640">
    <property type="entry name" value="Splicing factor 3B subunit 3"/>
    <property type="match status" value="1"/>
</dbReference>
<dbReference type="InterPro" id="IPR058543">
    <property type="entry name" value="Beta-prop_RSE1/DDB1/CPSF1_2nd"/>
</dbReference>
<dbReference type="Pfam" id="PF23726">
    <property type="entry name" value="Beta-prop_RSE1_2nd"/>
    <property type="match status" value="1"/>
</dbReference>
<dbReference type="GO" id="GO:0005681">
    <property type="term" value="C:spliceosomal complex"/>
    <property type="evidence" value="ECO:0007669"/>
    <property type="project" value="UniProtKB-KW"/>
</dbReference>
<dbReference type="AlphaFoldDB" id="A0AAW1SCD8"/>
<evidence type="ECO:0000259" key="10">
    <source>
        <dbReference type="Pfam" id="PF23726"/>
    </source>
</evidence>
<dbReference type="PANTHER" id="PTHR10644">
    <property type="entry name" value="DNA REPAIR/RNA PROCESSING CPSF FAMILY"/>
    <property type="match status" value="1"/>
</dbReference>
<reference evidence="11 12" key="1">
    <citation type="journal article" date="2024" name="Nat. Commun.">
        <title>Phylogenomics reveals the evolutionary origins of lichenization in chlorophyte algae.</title>
        <authorList>
            <person name="Puginier C."/>
            <person name="Libourel C."/>
            <person name="Otte J."/>
            <person name="Skaloud P."/>
            <person name="Haon M."/>
            <person name="Grisel S."/>
            <person name="Petersen M."/>
            <person name="Berrin J.G."/>
            <person name="Delaux P.M."/>
            <person name="Dal Grande F."/>
            <person name="Keller J."/>
        </authorList>
    </citation>
    <scope>NUCLEOTIDE SEQUENCE [LARGE SCALE GENOMIC DNA]</scope>
    <source>
        <strain evidence="11 12">SAG 245.80</strain>
    </source>
</reference>
<name>A0AAW1SCD8_9CHLO</name>
<evidence type="ECO:0000259" key="8">
    <source>
        <dbReference type="Pfam" id="PF03178"/>
    </source>
</evidence>
<dbReference type="FunFam" id="2.130.10.10:FF:000031">
    <property type="entry name" value="Splicing factor 3b subunit 3"/>
    <property type="match status" value="1"/>
</dbReference>
<comment type="caution">
    <text evidence="11">The sequence shown here is derived from an EMBL/GenBank/DDBJ whole genome shotgun (WGS) entry which is preliminary data.</text>
</comment>
<evidence type="ECO:0000313" key="12">
    <source>
        <dbReference type="Proteomes" id="UP001445335"/>
    </source>
</evidence>
<dbReference type="InterPro" id="IPR004871">
    <property type="entry name" value="RSE1/DDB1/CPSF1_C"/>
</dbReference>
<dbReference type="EMBL" id="JALJOU010000006">
    <property type="protein sequence ID" value="KAK9843456.1"/>
    <property type="molecule type" value="Genomic_DNA"/>
</dbReference>
<keyword evidence="3" id="KW-0747">Spliceosome</keyword>
<evidence type="ECO:0000256" key="4">
    <source>
        <dbReference type="ARBA" id="ARBA00023187"/>
    </source>
</evidence>
<evidence type="ECO:0000256" key="5">
    <source>
        <dbReference type="ARBA" id="ARBA00023242"/>
    </source>
</evidence>
<feature type="domain" description="RSE1/DDB1/CPSF1 first beta-propeller" evidence="9">
    <location>
        <begin position="14"/>
        <end position="400"/>
    </location>
</feature>
<keyword evidence="4" id="KW-0508">mRNA splicing</keyword>
<evidence type="ECO:0000313" key="11">
    <source>
        <dbReference type="EMBL" id="KAK9843456.1"/>
    </source>
</evidence>
<dbReference type="GO" id="GO:0003676">
    <property type="term" value="F:nucleic acid binding"/>
    <property type="evidence" value="ECO:0007669"/>
    <property type="project" value="InterPro"/>
</dbReference>
<feature type="domain" description="RSE1/DDB1/CPSF1 second beta-propeller" evidence="10">
    <location>
        <begin position="444"/>
        <end position="764"/>
    </location>
</feature>
<feature type="compositionally biased region" description="Low complexity" evidence="7">
    <location>
        <begin position="813"/>
        <end position="823"/>
    </location>
</feature>
<sequence>MFLYHLTLSRASGIQCAVYGNFSAPKAQEIIVSRGKTLELLRPDDSGRLQTVYSTEVFSCIRSLAPFRLTGATRDYLIVGSDSGRIVILEYLKEQNHFKKVHQETFGKSGCRRIVPGQFLAVDPKGRACMIAAVEKQKLVYVLNRDAAANLTISSPLEAHKSHNIVFSVTGMDMGFDNPVFAAIELDYAEADQDPTGEAASEAQKHLTLYELDLGLNHVVRKWSQAVDNGANLLVPVPGGADGPGGLLVCAENFIIYKNQDHPDVRAVIPRRTALPVERGVLIVAHATHKQKSLFFFLVQAEYGDLYKVSLEYAGEAVSEVKVKYFDTIAPCSSICILKSGFLFAASEFGNHALYQFQSIGEDDDTVEASSAGLQETEEGFQPVFFDPRPLHNLVLVDEMESLSPVTDLKVANLLNEETAQLYALCGRGPRSSLRVLRHGLAVAEMAVSELPGNPTAVWTIRRSAADELDAYIIVSFTNATLVLSIGETVEEVNDSGFLSTVPTLRTQLLADDSMLQVHPQGLRHIRADRRINEWRAPGRRLISRTTTNARQVVIALSGGELIYFELSAAGQLMELIKKDMPGDVACLDLLPVPEGRQRARFLAVGAYDNTVRILSLDPEDALKVAAVQAVDATPESLLMLDSPVAESGAGGAIAGAAALFLHTGLANGVLLRSEVDRVTGQLSDTRKRFLGTRAPKLFAVTVRGARSMLALSSRPWLGYSDMGRYMLAPVSYEALDHASGFASEQCPEGFCAVARNTLRILTVERLGETFNQQMLRLRYTPRKLVIHPEFNTLIVAEADHGTLPWAERGEPDGAAAMDADGAGAPGGDDEARAAQDEQFGAPRGTAGQWASCLRTVDPGSLQTTSLLELEENEAAVSMCLARFASWPEEKLVLVVGTAQALSFYPRQVDEGYLRVYRIKDSGKRLELVHKTPVGGVPGALVPFKGRLLAGVGATLRIYEAGKKKLLRKCEHRKLPTHIATLHTLGDRIYVGDLQESLHYFKYKTAENVLYEFADDIAPRHVSAALPLDYDTVACADKFCNVFLTRLPAEVSAQVEDDPTGGKFAGVATLLNGAAHKLEDIINFHVGDLVTSLQRGTLQPGGQEALAYATIMGGIGAFLPFTSREDVDFFSHLEMHLRQEHPPLPGRDHLAYRSAYFPVKDVVDGDLCEQYPQLPADKQRAIAEELERTPGEVLKKLEDMRNALL</sequence>
<dbReference type="GO" id="GO:0008380">
    <property type="term" value="P:RNA splicing"/>
    <property type="evidence" value="ECO:0007669"/>
    <property type="project" value="UniProtKB-KW"/>
</dbReference>
<comment type="subcellular location">
    <subcellularLocation>
        <location evidence="1">Nucleus</location>
    </subcellularLocation>
</comment>
<gene>
    <name evidence="11" type="ORF">WJX81_003849</name>
</gene>
<comment type="similarity">
    <text evidence="6">Belongs to the RSE1 family.</text>
</comment>
<keyword evidence="5" id="KW-0539">Nucleus</keyword>
<feature type="domain" description="RSE1/DDB1/CPSF1 C-terminal" evidence="8">
    <location>
        <begin position="851"/>
        <end position="1171"/>
    </location>
</feature>
<feature type="region of interest" description="Disordered" evidence="7">
    <location>
        <begin position="808"/>
        <end position="834"/>
    </location>
</feature>
<dbReference type="InterPro" id="IPR018846">
    <property type="entry name" value="Beta-prop_RSE1/DDB1/CPSF1_1st"/>
</dbReference>
<protein>
    <recommendedName>
        <fullName evidence="13">Splicing factor 3B subunit 3</fullName>
    </recommendedName>
</protein>
<evidence type="ECO:0000256" key="7">
    <source>
        <dbReference type="SAM" id="MobiDB-lite"/>
    </source>
</evidence>
<keyword evidence="2" id="KW-0507">mRNA processing</keyword>
<dbReference type="SUPFAM" id="SSF50978">
    <property type="entry name" value="WD40 repeat-like"/>
    <property type="match status" value="1"/>
</dbReference>